<feature type="domain" description="UspA" evidence="1">
    <location>
        <begin position="1"/>
        <end position="56"/>
    </location>
</feature>
<reference evidence="2 3" key="1">
    <citation type="journal article" date="2010" name="Stand. Genomic Sci.">
        <title>Complete genome sequence of Meiothermus ruber type strain (21).</title>
        <authorList>
            <person name="Tindall B.J."/>
            <person name="Sikorski J."/>
            <person name="Lucas S."/>
            <person name="Goltsman E."/>
            <person name="Copeland A."/>
            <person name="Glavina Del Rio T."/>
            <person name="Nolan M."/>
            <person name="Tice H."/>
            <person name="Cheng J.F."/>
            <person name="Han C."/>
            <person name="Pitluck S."/>
            <person name="Liolios K."/>
            <person name="Ivanova N."/>
            <person name="Mavromatis K."/>
            <person name="Ovchinnikova G."/>
            <person name="Pati A."/>
            <person name="Fahnrich R."/>
            <person name="Goodwin L."/>
            <person name="Chen A."/>
            <person name="Palaniappan K."/>
            <person name="Land M."/>
            <person name="Hauser L."/>
            <person name="Chang Y.J."/>
            <person name="Jeffries C.D."/>
            <person name="Rohde M."/>
            <person name="Goker M."/>
            <person name="Woyke T."/>
            <person name="Bristow J."/>
            <person name="Eisen J.A."/>
            <person name="Markowitz V."/>
            <person name="Hugenholtz P."/>
            <person name="Kyrpides N.C."/>
            <person name="Klenk H.P."/>
            <person name="Lapidus A."/>
        </authorList>
    </citation>
    <scope>NUCLEOTIDE SEQUENCE [LARGE SCALE GENOMIC DNA]</scope>
    <source>
        <strain evidence="3">ATCC 35948 / DSM 1279 / VKM B-1258 / 21</strain>
    </source>
</reference>
<keyword evidence="3" id="KW-1185">Reference proteome</keyword>
<feature type="domain" description="UspA" evidence="1">
    <location>
        <begin position="66"/>
        <end position="123"/>
    </location>
</feature>
<dbReference type="SUPFAM" id="SSF52402">
    <property type="entry name" value="Adenine nucleotide alpha hydrolases-like"/>
    <property type="match status" value="1"/>
</dbReference>
<organism evidence="2 3">
    <name type="scientific">Meiothermus ruber (strain ATCC 35948 / DSM 1279 / VKM B-1258 / 21)</name>
    <name type="common">Thermus ruber</name>
    <dbReference type="NCBI Taxonomy" id="504728"/>
    <lineage>
        <taxon>Bacteria</taxon>
        <taxon>Thermotogati</taxon>
        <taxon>Deinococcota</taxon>
        <taxon>Deinococci</taxon>
        <taxon>Thermales</taxon>
        <taxon>Thermaceae</taxon>
        <taxon>Meiothermus</taxon>
    </lineage>
</organism>
<dbReference type="Pfam" id="PF00582">
    <property type="entry name" value="Usp"/>
    <property type="match status" value="2"/>
</dbReference>
<dbReference type="AlphaFoldDB" id="A0A806CTZ4"/>
<dbReference type="EMBL" id="CP001743">
    <property type="protein sequence ID" value="ADD29642.1"/>
    <property type="molecule type" value="Genomic_DNA"/>
</dbReference>
<proteinExistence type="predicted"/>
<dbReference type="CDD" id="cd00293">
    <property type="entry name" value="USP-like"/>
    <property type="match status" value="1"/>
</dbReference>
<dbReference type="Gene3D" id="3.40.50.620">
    <property type="entry name" value="HUPs"/>
    <property type="match status" value="1"/>
</dbReference>
<gene>
    <name evidence="2" type="ordered locus">Mrub_2895</name>
</gene>
<protein>
    <submittedName>
        <fullName evidence="2">UspA domain protein</fullName>
    </submittedName>
</protein>
<accession>A0A806CTZ4</accession>
<sequence length="144" mass="15503">MLRHILVPAGLGVGSRAAVRYALELSRWLGCKITLLHVLERPEPLIVETLTRMAQGARHPPTVLLVEAQGQSIGAVVAQTAQQICADLIVIGRRDAAQQAPEGLGLVARSILASAKVPVQVVPNLVMAQRKPWLQRFADGVLEI</sequence>
<dbReference type="OrthoDB" id="8560984at2"/>
<dbReference type="InterPro" id="IPR014729">
    <property type="entry name" value="Rossmann-like_a/b/a_fold"/>
</dbReference>
<dbReference type="Proteomes" id="UP000006655">
    <property type="component" value="Chromosome"/>
</dbReference>
<name>A0A806CTZ4_MEIRD</name>
<evidence type="ECO:0000313" key="2">
    <source>
        <dbReference type="EMBL" id="ADD29642.1"/>
    </source>
</evidence>
<dbReference type="RefSeq" id="WP_013015140.1">
    <property type="nucleotide sequence ID" value="NC_013946.1"/>
</dbReference>
<dbReference type="InterPro" id="IPR006016">
    <property type="entry name" value="UspA"/>
</dbReference>
<dbReference type="KEGG" id="mrb:Mrub_2895"/>
<evidence type="ECO:0000313" key="3">
    <source>
        <dbReference type="Proteomes" id="UP000006655"/>
    </source>
</evidence>
<evidence type="ECO:0000259" key="1">
    <source>
        <dbReference type="Pfam" id="PF00582"/>
    </source>
</evidence>